<dbReference type="Proteomes" id="UP000663879">
    <property type="component" value="Unassembled WGS sequence"/>
</dbReference>
<evidence type="ECO:0000313" key="3">
    <source>
        <dbReference type="Proteomes" id="UP000663879"/>
    </source>
</evidence>
<dbReference type="OrthoDB" id="416454at2759"/>
<accession>A0A814NGA5</accession>
<dbReference type="CDD" id="cd01650">
    <property type="entry name" value="RT_nLTR_like"/>
    <property type="match status" value="1"/>
</dbReference>
<feature type="domain" description="Reverse transcriptase" evidence="1">
    <location>
        <begin position="26"/>
        <end position="199"/>
    </location>
</feature>
<dbReference type="PANTHER" id="PTHR33332">
    <property type="entry name" value="REVERSE TRANSCRIPTASE DOMAIN-CONTAINING PROTEIN"/>
    <property type="match status" value="1"/>
</dbReference>
<proteinExistence type="predicted"/>
<dbReference type="EMBL" id="CAJNOC010007088">
    <property type="protein sequence ID" value="CAF1091856.1"/>
    <property type="molecule type" value="Genomic_DNA"/>
</dbReference>
<dbReference type="InterPro" id="IPR043502">
    <property type="entry name" value="DNA/RNA_pol_sf"/>
</dbReference>
<organism evidence="2 3">
    <name type="scientific">Brachionus calyciflorus</name>
    <dbReference type="NCBI Taxonomy" id="104777"/>
    <lineage>
        <taxon>Eukaryota</taxon>
        <taxon>Metazoa</taxon>
        <taxon>Spiralia</taxon>
        <taxon>Gnathifera</taxon>
        <taxon>Rotifera</taxon>
        <taxon>Eurotatoria</taxon>
        <taxon>Monogononta</taxon>
        <taxon>Pseudotrocha</taxon>
        <taxon>Ploima</taxon>
        <taxon>Brachionidae</taxon>
        <taxon>Brachionus</taxon>
    </lineage>
</organism>
<dbReference type="PROSITE" id="PS50878">
    <property type="entry name" value="RT_POL"/>
    <property type="match status" value="1"/>
</dbReference>
<protein>
    <recommendedName>
        <fullName evidence="1">Reverse transcriptase domain-containing protein</fullName>
    </recommendedName>
</protein>
<gene>
    <name evidence="2" type="ORF">OXX778_LOCUS20710</name>
</gene>
<dbReference type="SUPFAM" id="SSF56672">
    <property type="entry name" value="DNA/RNA polymerases"/>
    <property type="match status" value="1"/>
</dbReference>
<name>A0A814NGA5_9BILA</name>
<dbReference type="Pfam" id="PF00078">
    <property type="entry name" value="RVT_1"/>
    <property type="match status" value="1"/>
</dbReference>
<sequence length="199" mass="22620">MGNDEVHPRVLKENSIAKPLSLLFIKSYRTGEVPKEMREANVTPLHNKGSKLEAANFRPVSLTSVVCKIMELIIKDVIFSHLLNNNLISKCQHRFIPNKSCVTNLLETLDFLSQSIHMKKAIDIIYLDFCKAFDKVPHKRLIYKLRCYGLNDKLIELIQAFLTGRRQRVVLGKACSSWKEVISGVPQGSVLGPIFLLFL</sequence>
<dbReference type="InterPro" id="IPR000477">
    <property type="entry name" value="RT_dom"/>
</dbReference>
<reference evidence="2" key="1">
    <citation type="submission" date="2021-02" db="EMBL/GenBank/DDBJ databases">
        <authorList>
            <person name="Nowell W R."/>
        </authorList>
    </citation>
    <scope>NUCLEOTIDE SEQUENCE</scope>
    <source>
        <strain evidence="2">Ploen Becks lab</strain>
    </source>
</reference>
<evidence type="ECO:0000313" key="2">
    <source>
        <dbReference type="EMBL" id="CAF1091856.1"/>
    </source>
</evidence>
<comment type="caution">
    <text evidence="2">The sequence shown here is derived from an EMBL/GenBank/DDBJ whole genome shotgun (WGS) entry which is preliminary data.</text>
</comment>
<keyword evidence="3" id="KW-1185">Reference proteome</keyword>
<evidence type="ECO:0000259" key="1">
    <source>
        <dbReference type="PROSITE" id="PS50878"/>
    </source>
</evidence>
<dbReference type="AlphaFoldDB" id="A0A814NGA5"/>